<sequence length="116" mass="13380">MPSAGKEEALFSKEVDEDEDEEEEALEKYISYMGGDDCKEPARAWVDCMVEAEKNKEDMDTKCCQHASTIEKCMNSHRDQYQPLLALATTRREHMRRGLEEALGIEIPKKGTFRYL</sequence>
<dbReference type="PANTHER" id="PTHR34357:SF2">
    <property type="entry name" value="F26F24.3-RELATED"/>
    <property type="match status" value="1"/>
</dbReference>
<comment type="caution">
    <text evidence="3">The sequence shown here is derived from an EMBL/GenBank/DDBJ whole genome shotgun (WGS) entry which is preliminary data.</text>
</comment>
<accession>A0A6D2KR91</accession>
<dbReference type="OrthoDB" id="2148418at2759"/>
<dbReference type="SMART" id="SM01227">
    <property type="entry name" value="GCK"/>
    <property type="match status" value="1"/>
</dbReference>
<keyword evidence="4" id="KW-1185">Reference proteome</keyword>
<evidence type="ECO:0000313" key="3">
    <source>
        <dbReference type="EMBL" id="CAA7057138.1"/>
    </source>
</evidence>
<feature type="compositionally biased region" description="Acidic residues" evidence="1">
    <location>
        <begin position="15"/>
        <end position="24"/>
    </location>
</feature>
<feature type="domain" description="GCK" evidence="2">
    <location>
        <begin position="22"/>
        <end position="99"/>
    </location>
</feature>
<gene>
    <name evidence="3" type="ORF">MERR_LOCUS44374</name>
</gene>
<evidence type="ECO:0000313" key="4">
    <source>
        <dbReference type="Proteomes" id="UP000467841"/>
    </source>
</evidence>
<protein>
    <recommendedName>
        <fullName evidence="2">GCK domain-containing protein</fullName>
    </recommendedName>
</protein>
<feature type="region of interest" description="Disordered" evidence="1">
    <location>
        <begin position="1"/>
        <end position="24"/>
    </location>
</feature>
<dbReference type="Pfam" id="PF07802">
    <property type="entry name" value="GCK"/>
    <property type="match status" value="1"/>
</dbReference>
<reference evidence="3" key="1">
    <citation type="submission" date="2020-01" db="EMBL/GenBank/DDBJ databases">
        <authorList>
            <person name="Mishra B."/>
        </authorList>
    </citation>
    <scope>NUCLEOTIDE SEQUENCE [LARGE SCALE GENOMIC DNA]</scope>
</reference>
<dbReference type="AlphaFoldDB" id="A0A6D2KR91"/>
<dbReference type="InterPro" id="IPR012891">
    <property type="entry name" value="GCK_dom"/>
</dbReference>
<feature type="compositionally biased region" description="Basic and acidic residues" evidence="1">
    <location>
        <begin position="1"/>
        <end position="14"/>
    </location>
</feature>
<evidence type="ECO:0000259" key="2">
    <source>
        <dbReference type="SMART" id="SM01227"/>
    </source>
</evidence>
<name>A0A6D2KR91_9BRAS</name>
<proteinExistence type="predicted"/>
<evidence type="ECO:0000256" key="1">
    <source>
        <dbReference type="SAM" id="MobiDB-lite"/>
    </source>
</evidence>
<organism evidence="3 4">
    <name type="scientific">Microthlaspi erraticum</name>
    <dbReference type="NCBI Taxonomy" id="1685480"/>
    <lineage>
        <taxon>Eukaryota</taxon>
        <taxon>Viridiplantae</taxon>
        <taxon>Streptophyta</taxon>
        <taxon>Embryophyta</taxon>
        <taxon>Tracheophyta</taxon>
        <taxon>Spermatophyta</taxon>
        <taxon>Magnoliopsida</taxon>
        <taxon>eudicotyledons</taxon>
        <taxon>Gunneridae</taxon>
        <taxon>Pentapetalae</taxon>
        <taxon>rosids</taxon>
        <taxon>malvids</taxon>
        <taxon>Brassicales</taxon>
        <taxon>Brassicaceae</taxon>
        <taxon>Coluteocarpeae</taxon>
        <taxon>Microthlaspi</taxon>
    </lineage>
</organism>
<dbReference type="PANTHER" id="PTHR34357">
    <property type="entry name" value="F7A19.14 PROTEIN-RELATED"/>
    <property type="match status" value="1"/>
</dbReference>
<dbReference type="Proteomes" id="UP000467841">
    <property type="component" value="Unassembled WGS sequence"/>
</dbReference>
<dbReference type="EMBL" id="CACVBM020001673">
    <property type="protein sequence ID" value="CAA7057138.1"/>
    <property type="molecule type" value="Genomic_DNA"/>
</dbReference>